<dbReference type="InterPro" id="IPR029058">
    <property type="entry name" value="AB_hydrolase_fold"/>
</dbReference>
<reference evidence="4" key="1">
    <citation type="submission" date="2017-05" db="EMBL/GenBank/DDBJ databases">
        <authorList>
            <person name="Sharma S."/>
            <person name="Sidhu C."/>
            <person name="Pinnaka A.K."/>
        </authorList>
    </citation>
    <scope>NUCLEOTIDE SEQUENCE [LARGE SCALE GENOMIC DNA]</scope>
    <source>
        <strain evidence="4">AK93</strain>
    </source>
</reference>
<name>A0A3E0X1W9_9GAMM</name>
<dbReference type="GO" id="GO:0008610">
    <property type="term" value="P:lipid biosynthetic process"/>
    <property type="evidence" value="ECO:0007669"/>
    <property type="project" value="TreeGrafter"/>
</dbReference>
<dbReference type="PANTHER" id="PTHR11487">
    <property type="entry name" value="THIOESTERASE"/>
    <property type="match status" value="1"/>
</dbReference>
<sequence>MIAYELSRALSRHYFLSPRKLFVSAKRAPHLPCRDKPLHQLPEAEFIAALRDYNGTPHDVLANEELMGIFLPVLRADFCLSESYRFDAQERLLTDLVLFGGRRDSLVPEPDLLAWKELFEGACEYRQFDGDHFFIHSQRDELLAGIADYLSMSLERGTV</sequence>
<dbReference type="PANTHER" id="PTHR11487:SF0">
    <property type="entry name" value="S-ACYL FATTY ACID SYNTHASE THIOESTERASE, MEDIUM CHAIN"/>
    <property type="match status" value="1"/>
</dbReference>
<keyword evidence="4" id="KW-1185">Reference proteome</keyword>
<comment type="caution">
    <text evidence="3">The sequence shown here is derived from an EMBL/GenBank/DDBJ whole genome shotgun (WGS) entry which is preliminary data.</text>
</comment>
<dbReference type="InterPro" id="IPR012223">
    <property type="entry name" value="TEII"/>
</dbReference>
<feature type="domain" description="Thioesterase" evidence="2">
    <location>
        <begin position="1"/>
        <end position="146"/>
    </location>
</feature>
<dbReference type="EMBL" id="NFZW01000003">
    <property type="protein sequence ID" value="RFA38538.1"/>
    <property type="molecule type" value="Genomic_DNA"/>
</dbReference>
<gene>
    <name evidence="3" type="ORF">CAL65_04090</name>
</gene>
<dbReference type="OrthoDB" id="8480037at2"/>
<dbReference type="InterPro" id="IPR001031">
    <property type="entry name" value="Thioesterase"/>
</dbReference>
<dbReference type="AlphaFoldDB" id="A0A3E0X1W9"/>
<protein>
    <recommendedName>
        <fullName evidence="2">Thioesterase domain-containing protein</fullName>
    </recommendedName>
</protein>
<dbReference type="SUPFAM" id="SSF53474">
    <property type="entry name" value="alpha/beta-Hydrolases"/>
    <property type="match status" value="1"/>
</dbReference>
<organism evidence="3 4">
    <name type="scientific">Alkalilimnicola ehrlichii</name>
    <dbReference type="NCBI Taxonomy" id="351052"/>
    <lineage>
        <taxon>Bacteria</taxon>
        <taxon>Pseudomonadati</taxon>
        <taxon>Pseudomonadota</taxon>
        <taxon>Gammaproteobacteria</taxon>
        <taxon>Chromatiales</taxon>
        <taxon>Ectothiorhodospiraceae</taxon>
        <taxon>Alkalilimnicola</taxon>
    </lineage>
</organism>
<evidence type="ECO:0000259" key="2">
    <source>
        <dbReference type="Pfam" id="PF00975"/>
    </source>
</evidence>
<evidence type="ECO:0000256" key="1">
    <source>
        <dbReference type="ARBA" id="ARBA00007169"/>
    </source>
</evidence>
<proteinExistence type="inferred from homology"/>
<evidence type="ECO:0000313" key="3">
    <source>
        <dbReference type="EMBL" id="RFA38538.1"/>
    </source>
</evidence>
<comment type="similarity">
    <text evidence="1">Belongs to the thioesterase family.</text>
</comment>
<dbReference type="Pfam" id="PF00975">
    <property type="entry name" value="Thioesterase"/>
    <property type="match status" value="1"/>
</dbReference>
<dbReference type="Gene3D" id="3.40.50.1820">
    <property type="entry name" value="alpha/beta hydrolase"/>
    <property type="match status" value="1"/>
</dbReference>
<accession>A0A3E0X1W9</accession>
<evidence type="ECO:0000313" key="4">
    <source>
        <dbReference type="Proteomes" id="UP000256763"/>
    </source>
</evidence>
<dbReference type="Proteomes" id="UP000256763">
    <property type="component" value="Unassembled WGS sequence"/>
</dbReference>